<keyword evidence="6" id="KW-0472">Membrane</keyword>
<dbReference type="EnsemblPlants" id="KRH40378">
    <property type="protein sequence ID" value="KRH40378"/>
    <property type="gene ID" value="GLYMA_09G254900"/>
</dbReference>
<evidence type="ECO:0000256" key="2">
    <source>
        <dbReference type="ARBA" id="ARBA00006574"/>
    </source>
</evidence>
<reference evidence="9" key="2">
    <citation type="submission" date="2018-02" db="UniProtKB">
        <authorList>
            <consortium name="EnsemblPlants"/>
        </authorList>
    </citation>
    <scope>IDENTIFICATION</scope>
    <source>
        <strain evidence="9">Williams 82</strain>
    </source>
</reference>
<gene>
    <name evidence="8" type="ORF">GLYMA_09G254900</name>
</gene>
<evidence type="ECO:0000256" key="6">
    <source>
        <dbReference type="ARBA" id="ARBA00023136"/>
    </source>
</evidence>
<name>A0A0R0IDC4_SOYBN</name>
<keyword evidence="5" id="KW-1133">Transmembrane helix</keyword>
<evidence type="ECO:0000313" key="9">
    <source>
        <dbReference type="EnsemblPlants" id="KRH40378"/>
    </source>
</evidence>
<dbReference type="PaxDb" id="3847-GLYMA09G39051.1"/>
<dbReference type="Gramene" id="KRH40378">
    <property type="protein sequence ID" value="KRH40378"/>
    <property type="gene ID" value="GLYMA_09G254900"/>
</dbReference>
<protein>
    <submittedName>
        <fullName evidence="8 9">Uncharacterized protein</fullName>
    </submittedName>
</protein>
<evidence type="ECO:0000256" key="3">
    <source>
        <dbReference type="ARBA" id="ARBA00022692"/>
    </source>
</evidence>
<dbReference type="GO" id="GO:0006952">
    <property type="term" value="P:defense response"/>
    <property type="evidence" value="ECO:0007669"/>
    <property type="project" value="UniProtKB-KW"/>
</dbReference>
<keyword evidence="7" id="KW-0568">Pathogenesis-related protein</keyword>
<reference evidence="8 9" key="1">
    <citation type="journal article" date="2010" name="Nature">
        <title>Genome sequence of the palaeopolyploid soybean.</title>
        <authorList>
            <person name="Schmutz J."/>
            <person name="Cannon S.B."/>
            <person name="Schlueter J."/>
            <person name="Ma J."/>
            <person name="Mitros T."/>
            <person name="Nelson W."/>
            <person name="Hyten D.L."/>
            <person name="Song Q."/>
            <person name="Thelen J.J."/>
            <person name="Cheng J."/>
            <person name="Xu D."/>
            <person name="Hellsten U."/>
            <person name="May G.D."/>
            <person name="Yu Y."/>
            <person name="Sakurai T."/>
            <person name="Umezawa T."/>
            <person name="Bhattacharyya M.K."/>
            <person name="Sandhu D."/>
            <person name="Valliyodan B."/>
            <person name="Lindquist E."/>
            <person name="Peto M."/>
            <person name="Grant D."/>
            <person name="Shu S."/>
            <person name="Goodstein D."/>
            <person name="Barry K."/>
            <person name="Futrell-Griggs M."/>
            <person name="Abernathy B."/>
            <person name="Du J."/>
            <person name="Tian Z."/>
            <person name="Zhu L."/>
            <person name="Gill N."/>
            <person name="Joshi T."/>
            <person name="Libault M."/>
            <person name="Sethuraman A."/>
            <person name="Zhang X.-C."/>
            <person name="Shinozaki K."/>
            <person name="Nguyen H.T."/>
            <person name="Wing R.A."/>
            <person name="Cregan P."/>
            <person name="Specht J."/>
            <person name="Grimwood J."/>
            <person name="Rokhsar D."/>
            <person name="Stacey G."/>
            <person name="Shoemaker R.C."/>
            <person name="Jackson S.A."/>
        </authorList>
    </citation>
    <scope>NUCLEOTIDE SEQUENCE</scope>
    <source>
        <strain evidence="9">cv. Williams 82</strain>
        <tissue evidence="8">Callus</tissue>
    </source>
</reference>
<dbReference type="Pfam" id="PF03094">
    <property type="entry name" value="Mlo"/>
    <property type="match status" value="1"/>
</dbReference>
<keyword evidence="3" id="KW-0812">Transmembrane</keyword>
<keyword evidence="4" id="KW-0611">Plant defense</keyword>
<reference evidence="8" key="3">
    <citation type="submission" date="2018-07" db="EMBL/GenBank/DDBJ databases">
        <title>WGS assembly of Glycine max.</title>
        <authorList>
            <person name="Schmutz J."/>
            <person name="Cannon S."/>
            <person name="Schlueter J."/>
            <person name="Ma J."/>
            <person name="Mitros T."/>
            <person name="Nelson W."/>
            <person name="Hyten D."/>
            <person name="Song Q."/>
            <person name="Thelen J."/>
            <person name="Cheng J."/>
            <person name="Xu D."/>
            <person name="Hellsten U."/>
            <person name="May G."/>
            <person name="Yu Y."/>
            <person name="Sakurai T."/>
            <person name="Umezawa T."/>
            <person name="Bhattacharyya M."/>
            <person name="Sandhu D."/>
            <person name="Valliyodan B."/>
            <person name="Lindquist E."/>
            <person name="Peto M."/>
            <person name="Grant D."/>
            <person name="Shu S."/>
            <person name="Goodstein D."/>
            <person name="Barry K."/>
            <person name="Futrell-Griggs M."/>
            <person name="Abernathy B."/>
            <person name="Du J."/>
            <person name="Tian Z."/>
            <person name="Zhu L."/>
            <person name="Gill N."/>
            <person name="Joshi T."/>
            <person name="Libault M."/>
            <person name="Sethuraman A."/>
            <person name="Zhang X."/>
            <person name="Shinozaki K."/>
            <person name="Nguyen H."/>
            <person name="Wing R."/>
            <person name="Cregan P."/>
            <person name="Specht J."/>
            <person name="Grimwood J."/>
            <person name="Rokhsar D."/>
            <person name="Stacey G."/>
            <person name="Shoemaker R."/>
            <person name="Jackson S."/>
        </authorList>
    </citation>
    <scope>NUCLEOTIDE SEQUENCE</scope>
    <source>
        <tissue evidence="8">Callus</tissue>
    </source>
</reference>
<accession>A0A0R0IDC4</accession>
<dbReference type="AlphaFoldDB" id="A0A0R0IDC4"/>
<evidence type="ECO:0000256" key="1">
    <source>
        <dbReference type="ARBA" id="ARBA00004141"/>
    </source>
</evidence>
<dbReference type="EMBL" id="CM000842">
    <property type="protein sequence ID" value="KRH40378.1"/>
    <property type="molecule type" value="Genomic_DNA"/>
</dbReference>
<comment type="subcellular location">
    <subcellularLocation>
        <location evidence="1">Membrane</location>
        <topology evidence="1">Multi-pass membrane protein</topology>
    </subcellularLocation>
</comment>
<dbReference type="Proteomes" id="UP000008827">
    <property type="component" value="Chromosome 9"/>
</dbReference>
<comment type="similarity">
    <text evidence="2">Belongs to the MLO family.</text>
</comment>
<evidence type="ECO:0000313" key="10">
    <source>
        <dbReference type="Proteomes" id="UP000008827"/>
    </source>
</evidence>
<evidence type="ECO:0000256" key="7">
    <source>
        <dbReference type="ARBA" id="ARBA00023265"/>
    </source>
</evidence>
<proteinExistence type="inferred from homology"/>
<dbReference type="InterPro" id="IPR004326">
    <property type="entry name" value="Mlo"/>
</dbReference>
<dbReference type="GO" id="GO:0016020">
    <property type="term" value="C:membrane"/>
    <property type="evidence" value="ECO:0007669"/>
    <property type="project" value="UniProtKB-SubCell"/>
</dbReference>
<evidence type="ECO:0000313" key="8">
    <source>
        <dbReference type="EMBL" id="KRH40378.1"/>
    </source>
</evidence>
<sequence length="94" mass="11289">MVEVLHTNAGECEPRFESKTKRKRDRESISWWKEGITIADWQRRPTTFPKRFRLAKDTTFGQRHLNKWSQSSFSLWMAFARIVNHYFVNNVGQN</sequence>
<dbReference type="InParanoid" id="A0A0R0IDC4"/>
<evidence type="ECO:0000256" key="4">
    <source>
        <dbReference type="ARBA" id="ARBA00022821"/>
    </source>
</evidence>
<organism evidence="8">
    <name type="scientific">Glycine max</name>
    <name type="common">Soybean</name>
    <name type="synonym">Glycine hispida</name>
    <dbReference type="NCBI Taxonomy" id="3847"/>
    <lineage>
        <taxon>Eukaryota</taxon>
        <taxon>Viridiplantae</taxon>
        <taxon>Streptophyta</taxon>
        <taxon>Embryophyta</taxon>
        <taxon>Tracheophyta</taxon>
        <taxon>Spermatophyta</taxon>
        <taxon>Magnoliopsida</taxon>
        <taxon>eudicotyledons</taxon>
        <taxon>Gunneridae</taxon>
        <taxon>Pentapetalae</taxon>
        <taxon>rosids</taxon>
        <taxon>fabids</taxon>
        <taxon>Fabales</taxon>
        <taxon>Fabaceae</taxon>
        <taxon>Papilionoideae</taxon>
        <taxon>50 kb inversion clade</taxon>
        <taxon>NPAAA clade</taxon>
        <taxon>indigoferoid/millettioid clade</taxon>
        <taxon>Phaseoleae</taxon>
        <taxon>Glycine</taxon>
        <taxon>Glycine subgen. Soja</taxon>
    </lineage>
</organism>
<evidence type="ECO:0000256" key="5">
    <source>
        <dbReference type="ARBA" id="ARBA00022989"/>
    </source>
</evidence>
<keyword evidence="10" id="KW-1185">Reference proteome</keyword>